<comment type="catalytic activity">
    <reaction evidence="7">
        <text>a peptidoglycan chain = a peptidoglycan chain with N-acetyl-1,6-anhydromuramyl-[peptide] at the reducing end + a peptidoglycan chain with N-acetylglucosamine at the non-reducing end.</text>
        <dbReference type="EC" id="4.2.2.29"/>
    </reaction>
</comment>
<dbReference type="GO" id="GO:0005886">
    <property type="term" value="C:plasma membrane"/>
    <property type="evidence" value="ECO:0007669"/>
    <property type="project" value="UniProtKB-SubCell"/>
</dbReference>
<comment type="subcellular location">
    <subcellularLocation>
        <location evidence="7">Cell membrane</location>
        <topology evidence="7">Single-pass membrane protein</topology>
    </subcellularLocation>
</comment>
<organism evidence="9 10">
    <name type="scientific">Nocardioides zhouii</name>
    <dbReference type="NCBI Taxonomy" id="1168729"/>
    <lineage>
        <taxon>Bacteria</taxon>
        <taxon>Bacillati</taxon>
        <taxon>Actinomycetota</taxon>
        <taxon>Actinomycetes</taxon>
        <taxon>Propionibacteriales</taxon>
        <taxon>Nocardioidaceae</taxon>
        <taxon>Nocardioides</taxon>
    </lineage>
</organism>
<evidence type="ECO:0000256" key="6">
    <source>
        <dbReference type="ARBA" id="ARBA00023316"/>
    </source>
</evidence>
<dbReference type="Proteomes" id="UP000291101">
    <property type="component" value="Unassembled WGS sequence"/>
</dbReference>
<evidence type="ECO:0000256" key="3">
    <source>
        <dbReference type="ARBA" id="ARBA00022989"/>
    </source>
</evidence>
<evidence type="ECO:0000313" key="9">
    <source>
        <dbReference type="EMBL" id="RYC13819.1"/>
    </source>
</evidence>
<dbReference type="InterPro" id="IPR003770">
    <property type="entry name" value="MLTG-like"/>
</dbReference>
<comment type="similarity">
    <text evidence="7">Belongs to the transglycosylase MltG family.</text>
</comment>
<dbReference type="OrthoDB" id="9814591at2"/>
<dbReference type="GO" id="GO:0071555">
    <property type="term" value="P:cell wall organization"/>
    <property type="evidence" value="ECO:0007669"/>
    <property type="project" value="UniProtKB-KW"/>
</dbReference>
<evidence type="ECO:0000256" key="1">
    <source>
        <dbReference type="ARBA" id="ARBA00022475"/>
    </source>
</evidence>
<keyword evidence="10" id="KW-1185">Reference proteome</keyword>
<reference evidence="9 10" key="1">
    <citation type="submission" date="2019-01" db="EMBL/GenBank/DDBJ databases">
        <title>Novel species of Nocardioides.</title>
        <authorList>
            <person name="Liu Q."/>
            <person name="X Y.-H."/>
        </authorList>
    </citation>
    <scope>NUCLEOTIDE SEQUENCE [LARGE SCALE GENOMIC DNA]</scope>
    <source>
        <strain evidence="9 10">HLT2-9</strain>
    </source>
</reference>
<dbReference type="GO" id="GO:0008932">
    <property type="term" value="F:lytic endotransglycosylase activity"/>
    <property type="evidence" value="ECO:0007669"/>
    <property type="project" value="UniProtKB-UniRule"/>
</dbReference>
<evidence type="ECO:0000256" key="4">
    <source>
        <dbReference type="ARBA" id="ARBA00023136"/>
    </source>
</evidence>
<dbReference type="RefSeq" id="WP_129425024.1">
    <property type="nucleotide sequence ID" value="NZ_SDWV01000003.1"/>
</dbReference>
<dbReference type="EC" id="4.2.2.29" evidence="7"/>
<dbReference type="PANTHER" id="PTHR30518">
    <property type="entry name" value="ENDOLYTIC MUREIN TRANSGLYCOSYLASE"/>
    <property type="match status" value="1"/>
</dbReference>
<dbReference type="HAMAP" id="MF_02065">
    <property type="entry name" value="MltG"/>
    <property type="match status" value="1"/>
</dbReference>
<dbReference type="PANTHER" id="PTHR30518:SF2">
    <property type="entry name" value="ENDOLYTIC MUREIN TRANSGLYCOSYLASE"/>
    <property type="match status" value="1"/>
</dbReference>
<dbReference type="EMBL" id="SDWV01000003">
    <property type="protein sequence ID" value="RYC13819.1"/>
    <property type="molecule type" value="Genomic_DNA"/>
</dbReference>
<feature type="site" description="Important for catalytic activity" evidence="7">
    <location>
        <position position="254"/>
    </location>
</feature>
<keyword evidence="3 7" id="KW-1133">Transmembrane helix</keyword>
<comment type="function">
    <text evidence="7">Functions as a peptidoglycan terminase that cleaves nascent peptidoglycan strands endolytically to terminate their elongation.</text>
</comment>
<keyword evidence="4 7" id="KW-0472">Membrane</keyword>
<evidence type="ECO:0000256" key="5">
    <source>
        <dbReference type="ARBA" id="ARBA00023239"/>
    </source>
</evidence>
<evidence type="ECO:0000313" key="10">
    <source>
        <dbReference type="Proteomes" id="UP000291101"/>
    </source>
</evidence>
<evidence type="ECO:0000256" key="7">
    <source>
        <dbReference type="HAMAP-Rule" id="MF_02065"/>
    </source>
</evidence>
<accession>A0A4Q2TAE0</accession>
<dbReference type="GO" id="GO:0009252">
    <property type="term" value="P:peptidoglycan biosynthetic process"/>
    <property type="evidence" value="ECO:0007669"/>
    <property type="project" value="UniProtKB-UniRule"/>
</dbReference>
<feature type="region of interest" description="Disordered" evidence="8">
    <location>
        <begin position="1"/>
        <end position="23"/>
    </location>
</feature>
<dbReference type="NCBIfam" id="TIGR00247">
    <property type="entry name" value="endolytic transglycosylase MltG"/>
    <property type="match status" value="1"/>
</dbReference>
<keyword evidence="6 7" id="KW-0961">Cell wall biogenesis/degradation</keyword>
<keyword evidence="2 7" id="KW-0812">Transmembrane</keyword>
<name>A0A4Q2TAE0_9ACTN</name>
<dbReference type="Gene3D" id="3.30.1490.480">
    <property type="entry name" value="Endolytic murein transglycosylase"/>
    <property type="match status" value="1"/>
</dbReference>
<gene>
    <name evidence="7 9" type="primary">mltG</name>
    <name evidence="9" type="ORF">EUA94_04300</name>
</gene>
<sequence>MSEHEDRAEDEESYEYVPGGRRRKGRGLKGCLAVLVALAVLVGGFYVGLTQGVSWVSDQFQGPDDYAGPGTGSVEFTVNEGDTVAQMGRNLKEQGVTKSVQAFIDAAAGESASSGIQVGDYELQKEMKASDALEVLIDPANLISFPTVTIPEGLRLVDIVSVLADNTDFSQGAYNKALESGKLGLPDYAEGNAEGYLFPATYEIKPNQKPVQILRTMVSRWRDAADAADLEGRAAELGHTPAELMIIASLIEAEGRGADMPKISRVIYNRLDGPGDKGGTNGTLGIDASNAYGLGKSGTTALTTEELAVDTPYDTRRRVGLPPTPIEAPGDDAIAAAANPVDGPWYYYVTVNLETGETKFYEDYDGFLEGKAEYNSYCETSSDRC</sequence>
<feature type="transmembrane region" description="Helical" evidence="7">
    <location>
        <begin position="30"/>
        <end position="49"/>
    </location>
</feature>
<protein>
    <recommendedName>
        <fullName evidence="7">Endolytic murein transglycosylase</fullName>
        <ecNumber evidence="7">4.2.2.29</ecNumber>
    </recommendedName>
    <alternativeName>
        <fullName evidence="7">Peptidoglycan lytic transglycosylase</fullName>
    </alternativeName>
    <alternativeName>
        <fullName evidence="7">Peptidoglycan polymerization terminase</fullName>
    </alternativeName>
</protein>
<keyword evidence="1 7" id="KW-1003">Cell membrane</keyword>
<evidence type="ECO:0000256" key="8">
    <source>
        <dbReference type="SAM" id="MobiDB-lite"/>
    </source>
</evidence>
<evidence type="ECO:0000256" key="2">
    <source>
        <dbReference type="ARBA" id="ARBA00022692"/>
    </source>
</evidence>
<dbReference type="AlphaFoldDB" id="A0A4Q2TAE0"/>
<keyword evidence="5 7" id="KW-0456">Lyase</keyword>
<proteinExistence type="inferred from homology"/>
<comment type="caution">
    <text evidence="9">The sequence shown here is derived from an EMBL/GenBank/DDBJ whole genome shotgun (WGS) entry which is preliminary data.</text>
</comment>
<dbReference type="Pfam" id="PF02618">
    <property type="entry name" value="YceG"/>
    <property type="match status" value="1"/>
</dbReference>